<protein>
    <submittedName>
        <fullName evidence="2">Uncharacterized protein</fullName>
    </submittedName>
</protein>
<organism evidence="2 3">
    <name type="scientific">Heracleum sosnowskyi</name>
    <dbReference type="NCBI Taxonomy" id="360622"/>
    <lineage>
        <taxon>Eukaryota</taxon>
        <taxon>Viridiplantae</taxon>
        <taxon>Streptophyta</taxon>
        <taxon>Embryophyta</taxon>
        <taxon>Tracheophyta</taxon>
        <taxon>Spermatophyta</taxon>
        <taxon>Magnoliopsida</taxon>
        <taxon>eudicotyledons</taxon>
        <taxon>Gunneridae</taxon>
        <taxon>Pentapetalae</taxon>
        <taxon>asterids</taxon>
        <taxon>campanulids</taxon>
        <taxon>Apiales</taxon>
        <taxon>Apiaceae</taxon>
        <taxon>Apioideae</taxon>
        <taxon>apioid superclade</taxon>
        <taxon>Tordylieae</taxon>
        <taxon>Tordyliinae</taxon>
        <taxon>Heracleum</taxon>
    </lineage>
</organism>
<keyword evidence="3" id="KW-1185">Reference proteome</keyword>
<name>A0AAD8H861_9APIA</name>
<comment type="caution">
    <text evidence="2">The sequence shown here is derived from an EMBL/GenBank/DDBJ whole genome shotgun (WGS) entry which is preliminary data.</text>
</comment>
<feature type="region of interest" description="Disordered" evidence="1">
    <location>
        <begin position="40"/>
        <end position="103"/>
    </location>
</feature>
<dbReference type="AlphaFoldDB" id="A0AAD8H861"/>
<sequence>MDSDITLHIHHGGEFADEADHNKTTRKTTLEEVFEIKKAATEAKKAQSEATRAQTPLNRSKRATSQNRKPLTQNQQSTQGEPQIKRKRGRPPKAKKVEVLFPPPPLPSQGVGVYKCDRDGHTYCSTVGGSTVKVSSSQPIPPKPTILHPNLKLVYTPGIDVYKCDKNGHIYFSIVCGFTVRVSSS</sequence>
<dbReference type="Proteomes" id="UP001237642">
    <property type="component" value="Unassembled WGS sequence"/>
</dbReference>
<gene>
    <name evidence="2" type="ORF">POM88_046060</name>
</gene>
<reference evidence="2" key="1">
    <citation type="submission" date="2023-02" db="EMBL/GenBank/DDBJ databases">
        <title>Genome of toxic invasive species Heracleum sosnowskyi carries increased number of genes despite the absence of recent whole-genome duplications.</title>
        <authorList>
            <person name="Schelkunov M."/>
            <person name="Shtratnikova V."/>
            <person name="Makarenko M."/>
            <person name="Klepikova A."/>
            <person name="Omelchenko D."/>
            <person name="Novikova G."/>
            <person name="Obukhova E."/>
            <person name="Bogdanov V."/>
            <person name="Penin A."/>
            <person name="Logacheva M."/>
        </authorList>
    </citation>
    <scope>NUCLEOTIDE SEQUENCE</scope>
    <source>
        <strain evidence="2">Hsosn_3</strain>
        <tissue evidence="2">Leaf</tissue>
    </source>
</reference>
<evidence type="ECO:0000313" key="2">
    <source>
        <dbReference type="EMBL" id="KAK1361586.1"/>
    </source>
</evidence>
<feature type="region of interest" description="Disordered" evidence="1">
    <location>
        <begin position="1"/>
        <end position="26"/>
    </location>
</feature>
<proteinExistence type="predicted"/>
<dbReference type="EMBL" id="JAUIZM010000010">
    <property type="protein sequence ID" value="KAK1361586.1"/>
    <property type="molecule type" value="Genomic_DNA"/>
</dbReference>
<feature type="compositionally biased region" description="Polar residues" evidence="1">
    <location>
        <begin position="48"/>
        <end position="81"/>
    </location>
</feature>
<evidence type="ECO:0000313" key="3">
    <source>
        <dbReference type="Proteomes" id="UP001237642"/>
    </source>
</evidence>
<reference evidence="2" key="2">
    <citation type="submission" date="2023-05" db="EMBL/GenBank/DDBJ databases">
        <authorList>
            <person name="Schelkunov M.I."/>
        </authorList>
    </citation>
    <scope>NUCLEOTIDE SEQUENCE</scope>
    <source>
        <strain evidence="2">Hsosn_3</strain>
        <tissue evidence="2">Leaf</tissue>
    </source>
</reference>
<feature type="compositionally biased region" description="Basic residues" evidence="1">
    <location>
        <begin position="85"/>
        <end position="94"/>
    </location>
</feature>
<evidence type="ECO:0000256" key="1">
    <source>
        <dbReference type="SAM" id="MobiDB-lite"/>
    </source>
</evidence>
<accession>A0AAD8H861</accession>